<evidence type="ECO:0000313" key="2">
    <source>
        <dbReference type="EMBL" id="PCH37272.1"/>
    </source>
</evidence>
<evidence type="ECO:0000256" key="1">
    <source>
        <dbReference type="SAM" id="MobiDB-lite"/>
    </source>
</evidence>
<sequence>MERRLPKPSATAMTSRPHPASPHRRRQPLSTPLTLLESKRPQSTATPAFPHRTPPPARCHTGGVPLERRLPKPSTYDEPHTDVNAGALPVKVACPQERCLLKNHPPRLRHCAHPCLGAASTAYGHRSGASLRTVQPAYPHGCHYRHHRPCRHGPASLLSQQGRDLTRYRRLHRRAHSNTRARLRRPITGSGTSAYRKPTSGIATTVVSQCGSL</sequence>
<feature type="compositionally biased region" description="Basic and acidic residues" evidence="1">
    <location>
        <begin position="66"/>
        <end position="81"/>
    </location>
</feature>
<dbReference type="Proteomes" id="UP000218811">
    <property type="component" value="Unassembled WGS sequence"/>
</dbReference>
<reference evidence="2 3" key="1">
    <citation type="journal article" date="2012" name="Science">
        <title>The Paleozoic origin of enzymatic lignin decomposition reconstructed from 31 fungal genomes.</title>
        <authorList>
            <person name="Floudas D."/>
            <person name="Binder M."/>
            <person name="Riley R."/>
            <person name="Barry K."/>
            <person name="Blanchette R.A."/>
            <person name="Henrissat B."/>
            <person name="Martinez A.T."/>
            <person name="Otillar R."/>
            <person name="Spatafora J.W."/>
            <person name="Yadav J.S."/>
            <person name="Aerts A."/>
            <person name="Benoit I."/>
            <person name="Boyd A."/>
            <person name="Carlson A."/>
            <person name="Copeland A."/>
            <person name="Coutinho P.M."/>
            <person name="de Vries R.P."/>
            <person name="Ferreira P."/>
            <person name="Findley K."/>
            <person name="Foster B."/>
            <person name="Gaskell J."/>
            <person name="Glotzer D."/>
            <person name="Gorecki P."/>
            <person name="Heitman J."/>
            <person name="Hesse C."/>
            <person name="Hori C."/>
            <person name="Igarashi K."/>
            <person name="Jurgens J.A."/>
            <person name="Kallen N."/>
            <person name="Kersten P."/>
            <person name="Kohler A."/>
            <person name="Kuees U."/>
            <person name="Kumar T.K.A."/>
            <person name="Kuo A."/>
            <person name="LaButti K."/>
            <person name="Larrondo L.F."/>
            <person name="Lindquist E."/>
            <person name="Ling A."/>
            <person name="Lombard V."/>
            <person name="Lucas S."/>
            <person name="Lundell T."/>
            <person name="Martin R."/>
            <person name="McLaughlin D.J."/>
            <person name="Morgenstern I."/>
            <person name="Morin E."/>
            <person name="Murat C."/>
            <person name="Nagy L.G."/>
            <person name="Nolan M."/>
            <person name="Ohm R.A."/>
            <person name="Patyshakuliyeva A."/>
            <person name="Rokas A."/>
            <person name="Ruiz-Duenas F.J."/>
            <person name="Sabat G."/>
            <person name="Salamov A."/>
            <person name="Samejima M."/>
            <person name="Schmutz J."/>
            <person name="Slot J.C."/>
            <person name="St John F."/>
            <person name="Stenlid J."/>
            <person name="Sun H."/>
            <person name="Sun S."/>
            <person name="Syed K."/>
            <person name="Tsang A."/>
            <person name="Wiebenga A."/>
            <person name="Young D."/>
            <person name="Pisabarro A."/>
            <person name="Eastwood D.C."/>
            <person name="Martin F."/>
            <person name="Cullen D."/>
            <person name="Grigoriev I.V."/>
            <person name="Hibbett D.S."/>
        </authorList>
    </citation>
    <scope>NUCLEOTIDE SEQUENCE [LARGE SCALE GENOMIC DNA]</scope>
    <source>
        <strain evidence="2 3">MD-104</strain>
    </source>
</reference>
<keyword evidence="3" id="KW-1185">Reference proteome</keyword>
<gene>
    <name evidence="2" type="ORF">WOLCODRAFT_157987</name>
</gene>
<protein>
    <submittedName>
        <fullName evidence="2">Uncharacterized protein</fullName>
    </submittedName>
</protein>
<organism evidence="2 3">
    <name type="scientific">Wolfiporia cocos (strain MD-104)</name>
    <name type="common">Brown rot fungus</name>
    <dbReference type="NCBI Taxonomy" id="742152"/>
    <lineage>
        <taxon>Eukaryota</taxon>
        <taxon>Fungi</taxon>
        <taxon>Dikarya</taxon>
        <taxon>Basidiomycota</taxon>
        <taxon>Agaricomycotina</taxon>
        <taxon>Agaricomycetes</taxon>
        <taxon>Polyporales</taxon>
        <taxon>Phaeolaceae</taxon>
        <taxon>Wolfiporia</taxon>
    </lineage>
</organism>
<name>A0A2H3J4U2_WOLCO</name>
<dbReference type="AlphaFoldDB" id="A0A2H3J4U2"/>
<feature type="region of interest" description="Disordered" evidence="1">
    <location>
        <begin position="1"/>
        <end position="83"/>
    </location>
</feature>
<evidence type="ECO:0000313" key="3">
    <source>
        <dbReference type="Proteomes" id="UP000218811"/>
    </source>
</evidence>
<accession>A0A2H3J4U2</accession>
<proteinExistence type="predicted"/>
<dbReference type="EMBL" id="KB467920">
    <property type="protein sequence ID" value="PCH37272.1"/>
    <property type="molecule type" value="Genomic_DNA"/>
</dbReference>